<evidence type="ECO:0000256" key="1">
    <source>
        <dbReference type="SAM" id="MobiDB-lite"/>
    </source>
</evidence>
<feature type="region of interest" description="Disordered" evidence="1">
    <location>
        <begin position="41"/>
        <end position="99"/>
    </location>
</feature>
<dbReference type="PANTHER" id="PTHR43908:SF3">
    <property type="entry name" value="AT29763P-RELATED"/>
    <property type="match status" value="1"/>
</dbReference>
<dbReference type="Pfam" id="PF00226">
    <property type="entry name" value="DnaJ"/>
    <property type="match status" value="1"/>
</dbReference>
<dbReference type="PROSITE" id="PS50076">
    <property type="entry name" value="DNAJ_2"/>
    <property type="match status" value="1"/>
</dbReference>
<dbReference type="PANTHER" id="PTHR43908">
    <property type="entry name" value="AT29763P-RELATED"/>
    <property type="match status" value="1"/>
</dbReference>
<sequence>MESNRDEASRCIELTRIYIKKKDLDNAWKFSVKANKLYPSSETKRLMRKLKSSMKRSKQRSMKRNQSDDSDSSYNGDNSNSSSSTDCDTKQPPKKKKLGCKSSTTYSYKMFKEINKDESYKCLEKAEEYLQSKQFDLAEKFIHKSIKLFPMSRADELLKQLQEMKDTNKPDYTEEQANVVKKVKNSQNYYTMLNIKTTATIPEIKKAYKKLALLLHPDKNSAPGSGEVFIVVTNAVDTLCDYTKRKIYDQTLRKPSTSTSSHYSQSSYRHQSPHYHSGYSGHRYPYRFYHSPQATYYNSTDDDNEDDYCTENEYYSNLDFYDSFDY</sequence>
<gene>
    <name evidence="3" type="ORF">MEUPH1_LOCUS22173</name>
</gene>
<proteinExistence type="predicted"/>
<feature type="region of interest" description="Disordered" evidence="1">
    <location>
        <begin position="253"/>
        <end position="274"/>
    </location>
</feature>
<name>A0AAV0XH35_9HEMI</name>
<dbReference type="AlphaFoldDB" id="A0AAV0XH35"/>
<dbReference type="EMBL" id="CARXXK010000005">
    <property type="protein sequence ID" value="CAI6367730.1"/>
    <property type="molecule type" value="Genomic_DNA"/>
</dbReference>
<evidence type="ECO:0000259" key="2">
    <source>
        <dbReference type="PROSITE" id="PS50076"/>
    </source>
</evidence>
<feature type="domain" description="J" evidence="2">
    <location>
        <begin position="188"/>
        <end position="252"/>
    </location>
</feature>
<keyword evidence="4" id="KW-1185">Reference proteome</keyword>
<feature type="compositionally biased region" description="Low complexity" evidence="1">
    <location>
        <begin position="72"/>
        <end position="86"/>
    </location>
</feature>
<dbReference type="CDD" id="cd06257">
    <property type="entry name" value="DnaJ"/>
    <property type="match status" value="1"/>
</dbReference>
<evidence type="ECO:0000313" key="4">
    <source>
        <dbReference type="Proteomes" id="UP001160148"/>
    </source>
</evidence>
<evidence type="ECO:0000313" key="3">
    <source>
        <dbReference type="EMBL" id="CAI6367730.1"/>
    </source>
</evidence>
<dbReference type="SUPFAM" id="SSF46565">
    <property type="entry name" value="Chaperone J-domain"/>
    <property type="match status" value="1"/>
</dbReference>
<feature type="compositionally biased region" description="Low complexity" evidence="1">
    <location>
        <begin position="255"/>
        <end position="274"/>
    </location>
</feature>
<comment type="caution">
    <text evidence="3">The sequence shown here is derived from an EMBL/GenBank/DDBJ whole genome shotgun (WGS) entry which is preliminary data.</text>
</comment>
<accession>A0AAV0XH35</accession>
<dbReference type="InterPro" id="IPR001623">
    <property type="entry name" value="DnaJ_domain"/>
</dbReference>
<organism evidence="3 4">
    <name type="scientific">Macrosiphum euphorbiae</name>
    <name type="common">potato aphid</name>
    <dbReference type="NCBI Taxonomy" id="13131"/>
    <lineage>
        <taxon>Eukaryota</taxon>
        <taxon>Metazoa</taxon>
        <taxon>Ecdysozoa</taxon>
        <taxon>Arthropoda</taxon>
        <taxon>Hexapoda</taxon>
        <taxon>Insecta</taxon>
        <taxon>Pterygota</taxon>
        <taxon>Neoptera</taxon>
        <taxon>Paraneoptera</taxon>
        <taxon>Hemiptera</taxon>
        <taxon>Sternorrhyncha</taxon>
        <taxon>Aphidomorpha</taxon>
        <taxon>Aphidoidea</taxon>
        <taxon>Aphididae</taxon>
        <taxon>Macrosiphini</taxon>
        <taxon>Macrosiphum</taxon>
    </lineage>
</organism>
<dbReference type="SMART" id="SM00271">
    <property type="entry name" value="DnaJ"/>
    <property type="match status" value="1"/>
</dbReference>
<dbReference type="InterPro" id="IPR051100">
    <property type="entry name" value="DnaJ_subfamily_B/C"/>
</dbReference>
<feature type="compositionally biased region" description="Basic residues" evidence="1">
    <location>
        <begin position="46"/>
        <end position="63"/>
    </location>
</feature>
<dbReference type="Proteomes" id="UP001160148">
    <property type="component" value="Unassembled WGS sequence"/>
</dbReference>
<reference evidence="3 4" key="1">
    <citation type="submission" date="2023-01" db="EMBL/GenBank/DDBJ databases">
        <authorList>
            <person name="Whitehead M."/>
        </authorList>
    </citation>
    <scope>NUCLEOTIDE SEQUENCE [LARGE SCALE GENOMIC DNA]</scope>
</reference>
<dbReference type="Gene3D" id="1.10.287.110">
    <property type="entry name" value="DnaJ domain"/>
    <property type="match status" value="1"/>
</dbReference>
<protein>
    <recommendedName>
        <fullName evidence="2">J domain-containing protein</fullName>
    </recommendedName>
</protein>
<dbReference type="PRINTS" id="PR00625">
    <property type="entry name" value="JDOMAIN"/>
</dbReference>
<dbReference type="InterPro" id="IPR036869">
    <property type="entry name" value="J_dom_sf"/>
</dbReference>